<evidence type="ECO:0000313" key="1">
    <source>
        <dbReference type="EMBL" id="OGG95000.1"/>
    </source>
</evidence>
<reference evidence="1 2" key="1">
    <citation type="journal article" date="2016" name="Nat. Commun.">
        <title>Thousands of microbial genomes shed light on interconnected biogeochemical processes in an aquifer system.</title>
        <authorList>
            <person name="Anantharaman K."/>
            <person name="Brown C.T."/>
            <person name="Hug L.A."/>
            <person name="Sharon I."/>
            <person name="Castelle C.J."/>
            <person name="Probst A.J."/>
            <person name="Thomas B.C."/>
            <person name="Singh A."/>
            <person name="Wilkins M.J."/>
            <person name="Karaoz U."/>
            <person name="Brodie E.L."/>
            <person name="Williams K.H."/>
            <person name="Hubbard S.S."/>
            <person name="Banfield J.F."/>
        </authorList>
    </citation>
    <scope>NUCLEOTIDE SEQUENCE [LARGE SCALE GENOMIC DNA]</scope>
</reference>
<organism evidence="1 2">
    <name type="scientific">Candidatus Lambdaproteobacteria bacterium RIFOXYD2_FULL_50_16</name>
    <dbReference type="NCBI Taxonomy" id="1817772"/>
    <lineage>
        <taxon>Bacteria</taxon>
        <taxon>Pseudomonadati</taxon>
        <taxon>Pseudomonadota</taxon>
        <taxon>Candidatus Lambdaproteobacteria</taxon>
    </lineage>
</organism>
<proteinExistence type="predicted"/>
<dbReference type="Proteomes" id="UP000178449">
    <property type="component" value="Unassembled WGS sequence"/>
</dbReference>
<evidence type="ECO:0000313" key="2">
    <source>
        <dbReference type="Proteomes" id="UP000178449"/>
    </source>
</evidence>
<dbReference type="STRING" id="1817772.A2527_06585"/>
<dbReference type="EMBL" id="MFNE01000030">
    <property type="protein sequence ID" value="OGG95000.1"/>
    <property type="molecule type" value="Genomic_DNA"/>
</dbReference>
<accession>A0A1F6GA72</accession>
<gene>
    <name evidence="1" type="ORF">A2527_06585</name>
</gene>
<sequence length="91" mass="11029">MQIKGYAQNLAEYMVKLSNKYYSDRWMVQLEYELWRDLVDEPEILEAAEVKKLREIAETAGGWVLMDYQTNELEFMNTGRWLEHYKKNKPF</sequence>
<dbReference type="AlphaFoldDB" id="A0A1F6GA72"/>
<comment type="caution">
    <text evidence="1">The sequence shown here is derived from an EMBL/GenBank/DDBJ whole genome shotgun (WGS) entry which is preliminary data.</text>
</comment>
<name>A0A1F6GA72_9PROT</name>
<protein>
    <submittedName>
        <fullName evidence="1">Uncharacterized protein</fullName>
    </submittedName>
</protein>